<name>A0ABS6FJ42_9FIRM</name>
<proteinExistence type="predicted"/>
<comment type="caution">
    <text evidence="1">The sequence shown here is derived from an EMBL/GenBank/DDBJ whole genome shotgun (WGS) entry which is preliminary data.</text>
</comment>
<evidence type="ECO:0000313" key="1">
    <source>
        <dbReference type="EMBL" id="MBU5670195.1"/>
    </source>
</evidence>
<organism evidence="1 2">
    <name type="scientific">Peptoniphilus ovalis</name>
    <dbReference type="NCBI Taxonomy" id="2841503"/>
    <lineage>
        <taxon>Bacteria</taxon>
        <taxon>Bacillati</taxon>
        <taxon>Bacillota</taxon>
        <taxon>Tissierellia</taxon>
        <taxon>Tissierellales</taxon>
        <taxon>Peptoniphilaceae</taxon>
        <taxon>Peptoniphilus</taxon>
    </lineage>
</organism>
<protein>
    <submittedName>
        <fullName evidence="1">Uncharacterized protein</fullName>
    </submittedName>
</protein>
<gene>
    <name evidence="1" type="ORF">KQI68_10230</name>
</gene>
<feature type="non-terminal residue" evidence="1">
    <location>
        <position position="136"/>
    </location>
</feature>
<keyword evidence="2" id="KW-1185">Reference proteome</keyword>
<reference evidence="1 2" key="1">
    <citation type="submission" date="2021-06" db="EMBL/GenBank/DDBJ databases">
        <authorList>
            <person name="Sun Q."/>
            <person name="Li D."/>
        </authorList>
    </citation>
    <scope>NUCLEOTIDE SEQUENCE [LARGE SCALE GENOMIC DNA]</scope>
    <source>
        <strain evidence="1 2">MSJ-1</strain>
    </source>
</reference>
<dbReference type="Proteomes" id="UP000783742">
    <property type="component" value="Unassembled WGS sequence"/>
</dbReference>
<accession>A0ABS6FJ42</accession>
<sequence>MIVFLLILLAVIFYFTSIFLEDKNTSKNVSRTSFNFFSRIATDEMLVSDLKLLLNYFNGLEFLGTEDTEEYFTDIYIYTEPKKEIESTYFTSNRIDILQKNMNADFWNFYNMNYSVLYPDFFVNFRDLIFVDIKKV</sequence>
<dbReference type="RefSeq" id="WP_216550019.1">
    <property type="nucleotide sequence ID" value="NZ_JAHLQO010000011.1"/>
</dbReference>
<evidence type="ECO:0000313" key="2">
    <source>
        <dbReference type="Proteomes" id="UP000783742"/>
    </source>
</evidence>
<dbReference type="EMBL" id="JAHLQO010000011">
    <property type="protein sequence ID" value="MBU5670195.1"/>
    <property type="molecule type" value="Genomic_DNA"/>
</dbReference>